<evidence type="ECO:0000256" key="3">
    <source>
        <dbReference type="ARBA" id="ARBA00023125"/>
    </source>
</evidence>
<evidence type="ECO:0000256" key="2">
    <source>
        <dbReference type="ARBA" id="ARBA00023015"/>
    </source>
</evidence>
<dbReference type="AlphaFoldDB" id="A0A517WQF8"/>
<keyword evidence="3" id="KW-0238">DNA-binding</keyword>
<proteinExistence type="inferred from homology"/>
<dbReference type="Gene3D" id="1.10.4040.10">
    <property type="entry name" value="Penicillinase repressor domain"/>
    <property type="match status" value="1"/>
</dbReference>
<organism evidence="5 6">
    <name type="scientific">Gimesia aquarii</name>
    <dbReference type="NCBI Taxonomy" id="2527964"/>
    <lineage>
        <taxon>Bacteria</taxon>
        <taxon>Pseudomonadati</taxon>
        <taxon>Planctomycetota</taxon>
        <taxon>Planctomycetia</taxon>
        <taxon>Planctomycetales</taxon>
        <taxon>Planctomycetaceae</taxon>
        <taxon>Gimesia</taxon>
    </lineage>
</organism>
<keyword evidence="6" id="KW-1185">Reference proteome</keyword>
<dbReference type="InterPro" id="IPR036388">
    <property type="entry name" value="WH-like_DNA-bd_sf"/>
</dbReference>
<dbReference type="Pfam" id="PF03965">
    <property type="entry name" value="Penicillinase_R"/>
    <property type="match status" value="1"/>
</dbReference>
<evidence type="ECO:0000313" key="6">
    <source>
        <dbReference type="Proteomes" id="UP000318384"/>
    </source>
</evidence>
<evidence type="ECO:0000256" key="4">
    <source>
        <dbReference type="ARBA" id="ARBA00023163"/>
    </source>
</evidence>
<dbReference type="InterPro" id="IPR005650">
    <property type="entry name" value="BlaI_family"/>
</dbReference>
<keyword evidence="4" id="KW-0804">Transcription</keyword>
<dbReference type="Gene3D" id="1.10.10.10">
    <property type="entry name" value="Winged helix-like DNA-binding domain superfamily/Winged helix DNA-binding domain"/>
    <property type="match status" value="1"/>
</dbReference>
<dbReference type="RefSeq" id="WP_145171453.1">
    <property type="nucleotide sequence ID" value="NZ_CP037422.1"/>
</dbReference>
<dbReference type="SUPFAM" id="SSF46785">
    <property type="entry name" value="Winged helix' DNA-binding domain"/>
    <property type="match status" value="1"/>
</dbReference>
<dbReference type="PIRSF" id="PIRSF019455">
    <property type="entry name" value="CopR_AtkY"/>
    <property type="match status" value="1"/>
</dbReference>
<accession>A0A517WQF8</accession>
<dbReference type="GO" id="GO:0045892">
    <property type="term" value="P:negative regulation of DNA-templated transcription"/>
    <property type="evidence" value="ECO:0007669"/>
    <property type="project" value="InterPro"/>
</dbReference>
<reference evidence="5 6" key="1">
    <citation type="submission" date="2019-03" db="EMBL/GenBank/DDBJ databases">
        <title>Deep-cultivation of Planctomycetes and their phenomic and genomic characterization uncovers novel biology.</title>
        <authorList>
            <person name="Wiegand S."/>
            <person name="Jogler M."/>
            <person name="Boedeker C."/>
            <person name="Pinto D."/>
            <person name="Vollmers J."/>
            <person name="Rivas-Marin E."/>
            <person name="Kohn T."/>
            <person name="Peeters S.H."/>
            <person name="Heuer A."/>
            <person name="Rast P."/>
            <person name="Oberbeckmann S."/>
            <person name="Bunk B."/>
            <person name="Jeske O."/>
            <person name="Meyerdierks A."/>
            <person name="Storesund J.E."/>
            <person name="Kallscheuer N."/>
            <person name="Luecker S."/>
            <person name="Lage O.M."/>
            <person name="Pohl T."/>
            <person name="Merkel B.J."/>
            <person name="Hornburger P."/>
            <person name="Mueller R.-W."/>
            <person name="Bruemmer F."/>
            <person name="Labrenz M."/>
            <person name="Spormann A.M."/>
            <person name="Op den Camp H."/>
            <person name="Overmann J."/>
            <person name="Amann R."/>
            <person name="Jetten M.S.M."/>
            <person name="Mascher T."/>
            <person name="Medema M.H."/>
            <person name="Devos D.P."/>
            <person name="Kaster A.-K."/>
            <person name="Ovreas L."/>
            <person name="Rohde M."/>
            <person name="Galperin M.Y."/>
            <person name="Jogler C."/>
        </authorList>
    </citation>
    <scope>NUCLEOTIDE SEQUENCE [LARGE SCALE GENOMIC DNA]</scope>
    <source>
        <strain evidence="5 6">V202</strain>
    </source>
</reference>
<name>A0A517WQF8_9PLAN</name>
<dbReference type="OrthoDB" id="280196at2"/>
<dbReference type="InterPro" id="IPR036390">
    <property type="entry name" value="WH_DNA-bd_sf"/>
</dbReference>
<sequence length="129" mass="14691">MARPSSSQPTEVELQILNVLWEDGPLSVRDVHETLLEERETGYSTTLKMMQVMLEKGLLIRDESVRPQLYQAAQPREETQLQMLDGLAQRVFQGSAMRLVMRMVSSGRLSVDELEEIQRLSKDSEGGQK</sequence>
<comment type="similarity">
    <text evidence="1">Belongs to the BlaI transcriptional regulatory family.</text>
</comment>
<dbReference type="Proteomes" id="UP000318384">
    <property type="component" value="Chromosome"/>
</dbReference>
<keyword evidence="2" id="KW-0805">Transcription regulation</keyword>
<dbReference type="EMBL" id="CP037422">
    <property type="protein sequence ID" value="QDU07478.1"/>
    <property type="molecule type" value="Genomic_DNA"/>
</dbReference>
<protein>
    <submittedName>
        <fullName evidence="5">Transcriptional regulator BlaI</fullName>
    </submittedName>
</protein>
<evidence type="ECO:0000256" key="1">
    <source>
        <dbReference type="ARBA" id="ARBA00011046"/>
    </source>
</evidence>
<gene>
    <name evidence="5" type="primary">blaI_3</name>
    <name evidence="5" type="ORF">V202x_08340</name>
</gene>
<dbReference type="GO" id="GO:0003677">
    <property type="term" value="F:DNA binding"/>
    <property type="evidence" value="ECO:0007669"/>
    <property type="project" value="UniProtKB-KW"/>
</dbReference>
<evidence type="ECO:0000313" key="5">
    <source>
        <dbReference type="EMBL" id="QDU07478.1"/>
    </source>
</evidence>